<feature type="transmembrane region" description="Helical" evidence="1">
    <location>
        <begin position="37"/>
        <end position="56"/>
    </location>
</feature>
<evidence type="ECO:0000313" key="2">
    <source>
        <dbReference type="EMBL" id="KKN79619.1"/>
    </source>
</evidence>
<dbReference type="AlphaFoldDB" id="A0A0F9TK01"/>
<evidence type="ECO:0000256" key="1">
    <source>
        <dbReference type="SAM" id="Phobius"/>
    </source>
</evidence>
<gene>
    <name evidence="2" type="ORF">LCGC14_0338230</name>
</gene>
<reference evidence="2" key="1">
    <citation type="journal article" date="2015" name="Nature">
        <title>Complex archaea that bridge the gap between prokaryotes and eukaryotes.</title>
        <authorList>
            <person name="Spang A."/>
            <person name="Saw J.H."/>
            <person name="Jorgensen S.L."/>
            <person name="Zaremba-Niedzwiedzka K."/>
            <person name="Martijn J."/>
            <person name="Lind A.E."/>
            <person name="van Eijk R."/>
            <person name="Schleper C."/>
            <person name="Guy L."/>
            <person name="Ettema T.J."/>
        </authorList>
    </citation>
    <scope>NUCLEOTIDE SEQUENCE</scope>
</reference>
<comment type="caution">
    <text evidence="2">The sequence shown here is derived from an EMBL/GenBank/DDBJ whole genome shotgun (WGS) entry which is preliminary data.</text>
</comment>
<protein>
    <recommendedName>
        <fullName evidence="3">Lipoprotein</fullName>
    </recommendedName>
</protein>
<accession>A0A0F9TK01</accession>
<keyword evidence="1" id="KW-1133">Transmembrane helix</keyword>
<organism evidence="2">
    <name type="scientific">marine sediment metagenome</name>
    <dbReference type="NCBI Taxonomy" id="412755"/>
    <lineage>
        <taxon>unclassified sequences</taxon>
        <taxon>metagenomes</taxon>
        <taxon>ecological metagenomes</taxon>
    </lineage>
</organism>
<dbReference type="EMBL" id="LAZR01000244">
    <property type="protein sequence ID" value="KKN79619.1"/>
    <property type="molecule type" value="Genomic_DNA"/>
</dbReference>
<proteinExistence type="predicted"/>
<dbReference type="PROSITE" id="PS51257">
    <property type="entry name" value="PROKAR_LIPOPROTEIN"/>
    <property type="match status" value="1"/>
</dbReference>
<keyword evidence="1" id="KW-0812">Transmembrane</keyword>
<keyword evidence="1" id="KW-0472">Membrane</keyword>
<name>A0A0F9TK01_9ZZZZ</name>
<evidence type="ECO:0008006" key="3">
    <source>
        <dbReference type="Google" id="ProtNLM"/>
    </source>
</evidence>
<sequence length="87" mass="9862">MKKLLIVFLVVAWVSCGAVSTNYNWYQRFGVVNQDEFAVNFLIGMVAGPTMLLEFLDNPFSNNTPVFIKKDCEKVFIGDGELACRNY</sequence>